<name>A0A0E0JBD8_ORYNI</name>
<protein>
    <submittedName>
        <fullName evidence="2">Uncharacterized protein</fullName>
    </submittedName>
</protein>
<keyword evidence="1" id="KW-0812">Transmembrane</keyword>
<sequence length="140" mass="15107">MNHVSLTAMAGHQGGSRPLDQFFDRMETMSELGFVGSDVDDGEHGGGGAAPSMWDNLAGGGGGSAVAATTPANLLQQQVRSNEICTYPSLVAMLACSHAWRHLLLAASISNYYFFFLFLFGGNYLFQFSYKTIQICQLIN</sequence>
<dbReference type="Gramene" id="ONIVA12G14950.1">
    <property type="protein sequence ID" value="ONIVA12G14950.1"/>
    <property type="gene ID" value="ONIVA12G14950"/>
</dbReference>
<feature type="transmembrane region" description="Helical" evidence="1">
    <location>
        <begin position="103"/>
        <end position="126"/>
    </location>
</feature>
<evidence type="ECO:0000313" key="2">
    <source>
        <dbReference type="EnsemblPlants" id="ONIVA12G14950.1"/>
    </source>
</evidence>
<dbReference type="Proteomes" id="UP000006591">
    <property type="component" value="Chromosome 12"/>
</dbReference>
<evidence type="ECO:0000256" key="1">
    <source>
        <dbReference type="SAM" id="Phobius"/>
    </source>
</evidence>
<evidence type="ECO:0000313" key="3">
    <source>
        <dbReference type="Proteomes" id="UP000006591"/>
    </source>
</evidence>
<reference evidence="2" key="1">
    <citation type="submission" date="2015-04" db="UniProtKB">
        <authorList>
            <consortium name="EnsemblPlants"/>
        </authorList>
    </citation>
    <scope>IDENTIFICATION</scope>
    <source>
        <strain evidence="2">SL10</strain>
    </source>
</reference>
<organism evidence="2">
    <name type="scientific">Oryza nivara</name>
    <name type="common">Indian wild rice</name>
    <name type="synonym">Oryza sativa f. spontanea</name>
    <dbReference type="NCBI Taxonomy" id="4536"/>
    <lineage>
        <taxon>Eukaryota</taxon>
        <taxon>Viridiplantae</taxon>
        <taxon>Streptophyta</taxon>
        <taxon>Embryophyta</taxon>
        <taxon>Tracheophyta</taxon>
        <taxon>Spermatophyta</taxon>
        <taxon>Magnoliopsida</taxon>
        <taxon>Liliopsida</taxon>
        <taxon>Poales</taxon>
        <taxon>Poaceae</taxon>
        <taxon>BOP clade</taxon>
        <taxon>Oryzoideae</taxon>
        <taxon>Oryzeae</taxon>
        <taxon>Oryzinae</taxon>
        <taxon>Oryza</taxon>
    </lineage>
</organism>
<dbReference type="EnsemblPlants" id="ONIVA12G14950.1">
    <property type="protein sequence ID" value="ONIVA12G14950.1"/>
    <property type="gene ID" value="ONIVA12G14950"/>
</dbReference>
<keyword evidence="3" id="KW-1185">Reference proteome</keyword>
<keyword evidence="1" id="KW-1133">Transmembrane helix</keyword>
<proteinExistence type="predicted"/>
<keyword evidence="1" id="KW-0472">Membrane</keyword>
<dbReference type="AlphaFoldDB" id="A0A0E0JBD8"/>
<reference evidence="2" key="2">
    <citation type="submission" date="2018-04" db="EMBL/GenBank/DDBJ databases">
        <title>OnivRS2 (Oryza nivara Reference Sequence Version 2).</title>
        <authorList>
            <person name="Zhang J."/>
            <person name="Kudrna D."/>
            <person name="Lee S."/>
            <person name="Talag J."/>
            <person name="Rajasekar S."/>
            <person name="Welchert J."/>
            <person name="Hsing Y.-I."/>
            <person name="Wing R.A."/>
        </authorList>
    </citation>
    <scope>NUCLEOTIDE SEQUENCE [LARGE SCALE GENOMIC DNA]</scope>
    <source>
        <strain evidence="2">SL10</strain>
    </source>
</reference>
<dbReference type="HOGENOM" id="CLU_1838357_0_0_1"/>
<accession>A0A0E0JBD8</accession>